<evidence type="ECO:0000313" key="2">
    <source>
        <dbReference type="Proteomes" id="UP001163036"/>
    </source>
</evidence>
<dbReference type="EMBL" id="CP097357">
    <property type="protein sequence ID" value="UYV29828.1"/>
    <property type="molecule type" value="Genomic_DNA"/>
</dbReference>
<proteinExistence type="predicted"/>
<dbReference type="Proteomes" id="UP001163036">
    <property type="component" value="Plasmid pVP-16-VB00198-1"/>
</dbReference>
<geneLocation type="plasmid" evidence="1 2">
    <name>pVP-16-VB00198-1</name>
</geneLocation>
<dbReference type="AlphaFoldDB" id="A0AA46Z5J3"/>
<accession>A0AA46Z5J3</accession>
<gene>
    <name evidence="1" type="ORF">M5598_28000</name>
</gene>
<dbReference type="RefSeq" id="WP_053312658.1">
    <property type="nucleotide sequence ID" value="NZ_CP062152.1"/>
</dbReference>
<keyword evidence="1" id="KW-0614">Plasmid</keyword>
<name>A0AA46Z5J3_VIBPH</name>
<sequence length="75" mass="8670">MSIEINDKKLEEILASKVHNFTSYSLANMCLLNLEDESKYSYQMVRNGVGGWIVVIKTDDEETKKHAKKLDFFVL</sequence>
<protein>
    <submittedName>
        <fullName evidence="1">Uncharacterized protein</fullName>
    </submittedName>
</protein>
<organism evidence="1 2">
    <name type="scientific">Vibrio parahaemolyticus</name>
    <dbReference type="NCBI Taxonomy" id="670"/>
    <lineage>
        <taxon>Bacteria</taxon>
        <taxon>Pseudomonadati</taxon>
        <taxon>Pseudomonadota</taxon>
        <taxon>Gammaproteobacteria</taxon>
        <taxon>Vibrionales</taxon>
        <taxon>Vibrionaceae</taxon>
        <taxon>Vibrio</taxon>
    </lineage>
</organism>
<evidence type="ECO:0000313" key="1">
    <source>
        <dbReference type="EMBL" id="UYV29828.1"/>
    </source>
</evidence>
<reference evidence="1" key="1">
    <citation type="submission" date="2022-05" db="EMBL/GenBank/DDBJ databases">
        <title>Megaplasmid of Vibrio parahaemolyticus.</title>
        <authorList>
            <person name="Strauch E."/>
            <person name="Borowiak M."/>
        </authorList>
    </citation>
    <scope>NUCLEOTIDE SEQUENCE</scope>
    <source>
        <strain evidence="1">16-VB00198</strain>
        <plasmid evidence="1">pVP-16-VB00198-1</plasmid>
    </source>
</reference>